<sequence length="2182" mass="235493">MRLLMAGAAVQVPLAWQPTAFSVSWWVYADQGTVGNFTQAVGASLDESDPWSGFLFHTTSTGRIYVGTDQSTWLETAQGTFEEQKWQHFTFTFNRGAAALYKGDYRGDRLIASRSGMTMPAPWRNLALGSTVNQGLPAAGYYDDLRVYDRALTPGEAALLTAGTASVYTPPSAPADDLNRNWTVERTYDGSGNDAGNILAESKQFTDGLGRATQAQARSRANPHVFASETLYSSGGQPVGQTLAAPTNNQAFAYKEQFVAVNPTAPKAYDYTNFEGSKAANPDGLDVRTLGTLGYYYSTDNQLEPLTPATDYPFSLATPAEGPLGGLKRAGAPGEAFRLGSGHEAKGREIPLLNEFDHYTTLRHHFVPGSNNAVPLRRQGTKSIRVDADGRESIVVANKEGQALVSCLTGAQYPAMPVSGFISTDPTRPDAPAFLDIHIPATGEHPLTFTMSGRVRILNLNGGAGVSLTSGSGYLDSVDVAVQTSTSAVAYLLPGFYRLVSLPGATAADQTQGFNYSAEYGNFSYTYYDDAGRAVATVAPNGLAGNNLVKDPSFDESPQPGAPGPSWQTLGDGGAVFAEAFGGPHTGALHGTHYRNAAYYAFTHQVIANIPNGHYTLQAWVKGSGGQNKAFLLARNFGGLLYTTIPATPNGPAGAWTLVKIDDIVVSTGQCDIGFESDAGPNQFIYFDDVVFARKPGDEQPPTTASTQQTGHWALNEGTGLVTGDESGNGLTGTLVGTPAWSTAAAPAGIPASPAGGSCLVFNGSNYVRIGDPPALRMGTTLSIEAWIYPTLDKQEIIVNKEYEYEVARFPDGSIRCYFNNATAAVDWVSTTITAPLNTWTHIALTYDNGVVTAYLNGVASGTTYQGSGAIIYRGGELWIGSRQLLSYESFVGAIDEVRIWNSVHVPNSNPTSPASSGLQYVTRSTYNTTGQLLSTENNEAGRTDYVYAKDGRIRFSQSALQRATGRFSYSNYDEVGRVVESGEYTPAGTTATTFQPQTPLRTVYEAEASTDRGGGAQALSTGSGFHSTGFVGSFNQVGAQVGFNVTVPATGTYSVRIRYAAGDPTFPYRSFPLYVQNAQTTGSGYVGHQYFPTTWNWNRWDEKTVELALVQGANRLLFQVDRAPTAQDQIHEGYVSLDYLEVVSEQMPTSTSVLNLLEERMPINALAAANCNQRNLVVYDEATTVSGRLQEFTNGAVSKTQNDNVTTWYSYDEAGRVTWMVQDFAALGVKSLDYTYDPAGNVLKVAYQQGQPDAFYHHYEYDGAQRLFQAFTSTDGTARTLQAKYYYYLHGPLKRVELAEGLQGMDYTYTLQGWLKGINHVNGRLDPGGDSPAGNGRPKDLFGLTLDYFSGDYQSRAQAAVNLAGSSTAANPFRYDGTIRTASWRTAGSAENHQSVYAYDAKSQLAQSTFGALAIAGTPANSTYLVTPSQAYREGGLSYDANGNLQALHRTDKAGSVTDNFRYEYTPGTNRLSAVHGGGSPTGTTVLDYDYDALGQMTRQRDEQGQRYLTYDVTGKTTGVYLDAAHQQAVVEFAYDDKGFRVSKKSYGTGTSAGQVRTTYYVRDASGNVLSIYEQGAQTNNVVQRSEVPLYGSGRVGVLTHLDDGTTAGTDDYRYELNDHLGDARVVFHRPTTTTVTASCELTREASQENDQWQDLDPARHYFGKGAHQGVTTPSDYVAHVAPPVYGGQSEGPRRTVTVEKGDTLTFSSWVFLEHNGIIISPEERAARLHLIPVLTPSSALALPAKDGVPTSSPGLLNRLTAGVALVGWGGRKPVTPAMAARTTGTRVWLRYRVYDENKDQIDEQYLYLNNATAQTWQALQTAVRVQQAGTVEVTVGTDDPNYDVYFDDLRLEQTGGMIVQEQHQYAYGSPLVGLNYAVGNKRYRYGYQGQYAEKDGEIGFESFELRLYNSRIGRWASYDPEGQFDSPYVGMGNNPVSQVDPDGGLTCCGGGGPVMRGNHIVGFRGVAKTAGATVVREGSSQLLKAVMSPILQASIRTFMNSYPSSIPKPIANTSKSPLASGYYMPVGGQLAISDEYNRPRTRKNGSIYTHGGLDETYKTAGAIKGQNITPILAGRVIKAVHQLDGNSGGIRVNIQSNTGLVVRYMHMMPGSNSSIINGQWVTPYTVIGRVGHSTGMTPEAPGIHLHIETLLGGERVDPGLIVPEFDALPAQRGSRKFYGR</sequence>
<keyword evidence="6" id="KW-1185">Reference proteome</keyword>
<dbReference type="InterPro" id="IPR013320">
    <property type="entry name" value="ConA-like_dom_sf"/>
</dbReference>
<accession>A0ABX1HR72</accession>
<protein>
    <submittedName>
        <fullName evidence="5">RHS repeat-associated protein</fullName>
    </submittedName>
</protein>
<keyword evidence="2" id="KW-1015">Disulfide bond</keyword>
<dbReference type="Pfam" id="PF16990">
    <property type="entry name" value="CBM_35"/>
    <property type="match status" value="1"/>
</dbReference>
<dbReference type="InterPro" id="IPR050708">
    <property type="entry name" value="T6SS_VgrG/RHS"/>
</dbReference>
<evidence type="ECO:0000256" key="2">
    <source>
        <dbReference type="ARBA" id="ARBA00023157"/>
    </source>
</evidence>
<gene>
    <name evidence="5" type="ORF">HBN54_004515</name>
</gene>
<dbReference type="SUPFAM" id="SSF49785">
    <property type="entry name" value="Galactose-binding domain-like"/>
    <property type="match status" value="1"/>
</dbReference>
<dbReference type="NCBIfam" id="TIGR03696">
    <property type="entry name" value="Rhs_assc_core"/>
    <property type="match status" value="1"/>
</dbReference>
<dbReference type="PROSITE" id="PS51175">
    <property type="entry name" value="CBM6"/>
    <property type="match status" value="1"/>
</dbReference>
<feature type="domain" description="CBM6" evidence="4">
    <location>
        <begin position="1003"/>
        <end position="1144"/>
    </location>
</feature>
<dbReference type="SUPFAM" id="SSF51261">
    <property type="entry name" value="Duplicated hybrid motif"/>
    <property type="match status" value="1"/>
</dbReference>
<dbReference type="Gene3D" id="2.60.120.260">
    <property type="entry name" value="Galactose-binding domain-like"/>
    <property type="match status" value="2"/>
</dbReference>
<dbReference type="Pfam" id="PF13385">
    <property type="entry name" value="Laminin_G_3"/>
    <property type="match status" value="2"/>
</dbReference>
<evidence type="ECO:0000313" key="5">
    <source>
        <dbReference type="EMBL" id="NKI91892.1"/>
    </source>
</evidence>
<dbReference type="Gene3D" id="2.180.10.10">
    <property type="entry name" value="RHS repeat-associated core"/>
    <property type="match status" value="2"/>
</dbReference>
<dbReference type="Gene3D" id="2.70.70.10">
    <property type="entry name" value="Glucose Permease (Domain IIA)"/>
    <property type="match status" value="1"/>
</dbReference>
<dbReference type="InterPro" id="IPR016047">
    <property type="entry name" value="M23ase_b-sheet_dom"/>
</dbReference>
<name>A0ABX1HR72_9BACT</name>
<organism evidence="5 6">
    <name type="scientific">Hymenobacter artigasi</name>
    <dbReference type="NCBI Taxonomy" id="2719616"/>
    <lineage>
        <taxon>Bacteria</taxon>
        <taxon>Pseudomonadati</taxon>
        <taxon>Bacteroidota</taxon>
        <taxon>Cytophagia</taxon>
        <taxon>Cytophagales</taxon>
        <taxon>Hymenobacteraceae</taxon>
        <taxon>Hymenobacter</taxon>
    </lineage>
</organism>
<keyword evidence="1" id="KW-0732">Signal</keyword>
<dbReference type="EMBL" id="JAAVTK010000025">
    <property type="protein sequence ID" value="NKI91892.1"/>
    <property type="molecule type" value="Genomic_DNA"/>
</dbReference>
<dbReference type="InterPro" id="IPR022385">
    <property type="entry name" value="Rhs_assc_core"/>
</dbReference>
<feature type="region of interest" description="Disordered" evidence="3">
    <location>
        <begin position="548"/>
        <end position="568"/>
    </location>
</feature>
<dbReference type="InterPro" id="IPR008979">
    <property type="entry name" value="Galactose-bd-like_sf"/>
</dbReference>
<dbReference type="InterPro" id="IPR005084">
    <property type="entry name" value="CBM6"/>
</dbReference>
<reference evidence="5 6" key="1">
    <citation type="submission" date="2020-03" db="EMBL/GenBank/DDBJ databases">
        <title>Genomic Encyclopedia of Type Strains, Phase IV (KMG-V): Genome sequencing to study the core and pangenomes of soil and plant-associated prokaryotes.</title>
        <authorList>
            <person name="Whitman W."/>
        </authorList>
    </citation>
    <scope>NUCLEOTIDE SEQUENCE [LARGE SCALE GENOMIC DNA]</scope>
    <source>
        <strain evidence="5 6">1B</strain>
    </source>
</reference>
<dbReference type="Proteomes" id="UP000717634">
    <property type="component" value="Unassembled WGS sequence"/>
</dbReference>
<evidence type="ECO:0000313" key="6">
    <source>
        <dbReference type="Proteomes" id="UP000717634"/>
    </source>
</evidence>
<dbReference type="SUPFAM" id="SSF49899">
    <property type="entry name" value="Concanavalin A-like lectins/glucanases"/>
    <property type="match status" value="2"/>
</dbReference>
<evidence type="ECO:0000259" key="4">
    <source>
        <dbReference type="PROSITE" id="PS51175"/>
    </source>
</evidence>
<dbReference type="SMART" id="SM00560">
    <property type="entry name" value="LamGL"/>
    <property type="match status" value="1"/>
</dbReference>
<evidence type="ECO:0000256" key="3">
    <source>
        <dbReference type="SAM" id="MobiDB-lite"/>
    </source>
</evidence>
<dbReference type="RefSeq" id="WP_168675437.1">
    <property type="nucleotide sequence ID" value="NZ_JAAVTK010000025.1"/>
</dbReference>
<comment type="caution">
    <text evidence="5">The sequence shown here is derived from an EMBL/GenBank/DDBJ whole genome shotgun (WGS) entry which is preliminary data.</text>
</comment>
<dbReference type="CDD" id="cd12797">
    <property type="entry name" value="M23_peptidase"/>
    <property type="match status" value="1"/>
</dbReference>
<dbReference type="Gene3D" id="2.60.120.200">
    <property type="match status" value="2"/>
</dbReference>
<proteinExistence type="predicted"/>
<dbReference type="InterPro" id="IPR006558">
    <property type="entry name" value="LamG-like"/>
</dbReference>
<dbReference type="Pfam" id="PF01551">
    <property type="entry name" value="Peptidase_M23"/>
    <property type="match status" value="1"/>
</dbReference>
<dbReference type="PANTHER" id="PTHR32305">
    <property type="match status" value="1"/>
</dbReference>
<dbReference type="InterPro" id="IPR011055">
    <property type="entry name" value="Dup_hybrid_motif"/>
</dbReference>
<dbReference type="PANTHER" id="PTHR32305:SF15">
    <property type="entry name" value="PROTEIN RHSA-RELATED"/>
    <property type="match status" value="1"/>
</dbReference>
<evidence type="ECO:0000256" key="1">
    <source>
        <dbReference type="ARBA" id="ARBA00022729"/>
    </source>
</evidence>